<evidence type="ECO:0000313" key="8">
    <source>
        <dbReference type="Proteomes" id="UP000291343"/>
    </source>
</evidence>
<dbReference type="OrthoDB" id="10029243at2759"/>
<dbReference type="Pfam" id="PF13771">
    <property type="entry name" value="zf-HC5HC2H"/>
    <property type="match status" value="1"/>
</dbReference>
<organism evidence="7 8">
    <name type="scientific">Laodelphax striatellus</name>
    <name type="common">Small brown planthopper</name>
    <name type="synonym">Delphax striatella</name>
    <dbReference type="NCBI Taxonomy" id="195883"/>
    <lineage>
        <taxon>Eukaryota</taxon>
        <taxon>Metazoa</taxon>
        <taxon>Ecdysozoa</taxon>
        <taxon>Arthropoda</taxon>
        <taxon>Hexapoda</taxon>
        <taxon>Insecta</taxon>
        <taxon>Pterygota</taxon>
        <taxon>Neoptera</taxon>
        <taxon>Paraneoptera</taxon>
        <taxon>Hemiptera</taxon>
        <taxon>Auchenorrhyncha</taxon>
        <taxon>Fulgoroidea</taxon>
        <taxon>Delphacidae</taxon>
        <taxon>Criomorphinae</taxon>
        <taxon>Laodelphax</taxon>
    </lineage>
</organism>
<reference evidence="7 8" key="1">
    <citation type="journal article" date="2017" name="Gigascience">
        <title>Genome sequence of the small brown planthopper, Laodelphax striatellus.</title>
        <authorList>
            <person name="Zhu J."/>
            <person name="Jiang F."/>
            <person name="Wang X."/>
            <person name="Yang P."/>
            <person name="Bao Y."/>
            <person name="Zhao W."/>
            <person name="Wang W."/>
            <person name="Lu H."/>
            <person name="Wang Q."/>
            <person name="Cui N."/>
            <person name="Li J."/>
            <person name="Chen X."/>
            <person name="Luo L."/>
            <person name="Yu J."/>
            <person name="Kang L."/>
            <person name="Cui F."/>
        </authorList>
    </citation>
    <scope>NUCLEOTIDE SEQUENCE [LARGE SCALE GENOMIC DNA]</scope>
    <source>
        <strain evidence="7">Lst14</strain>
    </source>
</reference>
<name>A0A482XT80_LAOST</name>
<sequence length="897" mass="95082">MSDTVSSQFDAKNQDDQVRSIIGDRRRWTAAAAGMSSSGGGQMPGGGYPPTQTHHLPPTVPNPTPTSSLPQRLRLPPNTPPAHQHMPPWRHSPTASQATGLGSLPSGMHTYFGSPHLSGRGGGGMTAWQAAAAKPAGAHAHTANPLFSLQSLQMMVTAADLPGSAAAPDYQQETMDLSSHSEARRSPKKESLLRNGGNNCISLSNGEMAAAAAAADLSSPKPSSLDSVSVIAQNPLRESVTSDTDKALNCSSKTEVRSEKAAEFPTEPHTDVDKASPLPSPASPEPAASAPPVIQPEQKSTRLDPDSSAAHTPDNVESILENMFRIQEEKQPPAATPSSSAHVTPHSVIVPNDARTTHHSSSISTSLSKEAPVCSPPEKINEQKLIEILEVEDSDRCQEKDSKEEIKVEEVKKEAADADVVSERKHDDLSKTDCSSVKDEVISIAESVDDKPAKPTDVTSSSVEEVTMVNDDNTVVISESEDESREDSSAVKTESSAKVKDEPDSMFTEVESELEKMFAGIVEPGSEEVAVKEEAVTGGQGNKRRGRPKGALGAARRSSDTSFSGLDSASKKRKGSDVKKGAKKVRIDVAGESSNQLTRKGRPTSLSATDASKSRGPVVHVEGSRDNPTSVVVVNGGSRAYDEDDANEKSGVAKASFRKQRAIFQTEAKTRGQGAGLYNSTLSLRYDSQTADSTWLCVLCKQGPHYEPCAGDLFGPYVVSLPPPAAAAAASHPPPPPCDYDLTAEQKRRAGGKLVPASLRATGGSELFVQKAAKKHKRTVAVDSERMMSGVVPVEGGGEGGSEYEVWVHEACAVWAPGVYMIGARLIGLQDAVAAAIRTRCGECGEPGASIGCISRGCRQLLHLGCARRAGWHLDQHNFISKCSQHANTLHTEYGRR</sequence>
<dbReference type="InterPro" id="IPR052440">
    <property type="entry name" value="Trans_Reg/Chrom_Remod"/>
</dbReference>
<evidence type="ECO:0000259" key="6">
    <source>
        <dbReference type="PROSITE" id="PS51805"/>
    </source>
</evidence>
<feature type="compositionally biased region" description="Polar residues" evidence="5">
    <location>
        <begin position="1"/>
        <end position="11"/>
    </location>
</feature>
<dbReference type="PANTHER" id="PTHR14955:SF4">
    <property type="entry name" value="PHD-TYPE DOMAIN-CONTAINING PROTEIN"/>
    <property type="match status" value="1"/>
</dbReference>
<accession>A0A482XT80</accession>
<evidence type="ECO:0000256" key="3">
    <source>
        <dbReference type="ARBA" id="ARBA00022771"/>
    </source>
</evidence>
<dbReference type="EMBL" id="QKKF02000897">
    <property type="protein sequence ID" value="RZF48874.1"/>
    <property type="molecule type" value="Genomic_DNA"/>
</dbReference>
<dbReference type="InParanoid" id="A0A482XT80"/>
<feature type="region of interest" description="Disordered" evidence="5">
    <location>
        <begin position="172"/>
        <end position="197"/>
    </location>
</feature>
<keyword evidence="1" id="KW-0597">Phosphoprotein</keyword>
<protein>
    <recommendedName>
        <fullName evidence="6">PHD-type domain-containing protein</fullName>
    </recommendedName>
</protein>
<feature type="compositionally biased region" description="Gly residues" evidence="5">
    <location>
        <begin position="37"/>
        <end position="48"/>
    </location>
</feature>
<feature type="compositionally biased region" description="Low complexity" evidence="5">
    <location>
        <begin position="458"/>
        <end position="467"/>
    </location>
</feature>
<feature type="compositionally biased region" description="Basic and acidic residues" evidence="5">
    <location>
        <begin position="179"/>
        <end position="192"/>
    </location>
</feature>
<keyword evidence="3" id="KW-0863">Zinc-finger</keyword>
<dbReference type="GO" id="GO:0006357">
    <property type="term" value="P:regulation of transcription by RNA polymerase II"/>
    <property type="evidence" value="ECO:0007669"/>
    <property type="project" value="TreeGrafter"/>
</dbReference>
<keyword evidence="2" id="KW-0479">Metal-binding</keyword>
<dbReference type="InterPro" id="IPR034732">
    <property type="entry name" value="EPHD"/>
</dbReference>
<feature type="region of interest" description="Disordered" evidence="5">
    <location>
        <begin position="395"/>
        <end position="435"/>
    </location>
</feature>
<evidence type="ECO:0000256" key="4">
    <source>
        <dbReference type="ARBA" id="ARBA00022833"/>
    </source>
</evidence>
<feature type="compositionally biased region" description="Basic and acidic residues" evidence="5">
    <location>
        <begin position="254"/>
        <end position="274"/>
    </location>
</feature>
<feature type="domain" description="PHD-type" evidence="6">
    <location>
        <begin position="786"/>
        <end position="887"/>
    </location>
</feature>
<feature type="region of interest" description="Disordered" evidence="5">
    <location>
        <begin position="236"/>
        <end position="378"/>
    </location>
</feature>
<evidence type="ECO:0000256" key="2">
    <source>
        <dbReference type="ARBA" id="ARBA00022723"/>
    </source>
</evidence>
<dbReference type="PANTHER" id="PTHR14955">
    <property type="entry name" value="RETINOIC ACID INDUCED 1/TRANSCRIPTION FACTOR 20"/>
    <property type="match status" value="1"/>
</dbReference>
<keyword evidence="4" id="KW-0862">Zinc</keyword>
<dbReference type="GO" id="GO:0008270">
    <property type="term" value="F:zinc ion binding"/>
    <property type="evidence" value="ECO:0007669"/>
    <property type="project" value="UniProtKB-KW"/>
</dbReference>
<dbReference type="Gene3D" id="3.30.40.10">
    <property type="entry name" value="Zinc/RING finger domain, C3HC4 (zinc finger)"/>
    <property type="match status" value="1"/>
</dbReference>
<feature type="compositionally biased region" description="Polar residues" evidence="5">
    <location>
        <begin position="592"/>
        <end position="611"/>
    </location>
</feature>
<dbReference type="AlphaFoldDB" id="A0A482XT80"/>
<dbReference type="GO" id="GO:0005634">
    <property type="term" value="C:nucleus"/>
    <property type="evidence" value="ECO:0007669"/>
    <property type="project" value="TreeGrafter"/>
</dbReference>
<comment type="caution">
    <text evidence="7">The sequence shown here is derived from an EMBL/GenBank/DDBJ whole genome shotgun (WGS) entry which is preliminary data.</text>
</comment>
<feature type="compositionally biased region" description="Basic and acidic residues" evidence="5">
    <location>
        <begin position="12"/>
        <end position="27"/>
    </location>
</feature>
<dbReference type="PROSITE" id="PS51805">
    <property type="entry name" value="EPHD"/>
    <property type="match status" value="1"/>
</dbReference>
<evidence type="ECO:0000256" key="5">
    <source>
        <dbReference type="SAM" id="MobiDB-lite"/>
    </source>
</evidence>
<dbReference type="InterPro" id="IPR013083">
    <property type="entry name" value="Znf_RING/FYVE/PHD"/>
</dbReference>
<dbReference type="STRING" id="195883.A0A482XT80"/>
<feature type="region of interest" description="Disordered" evidence="5">
    <location>
        <begin position="525"/>
        <end position="631"/>
    </location>
</feature>
<evidence type="ECO:0000313" key="7">
    <source>
        <dbReference type="EMBL" id="RZF48874.1"/>
    </source>
</evidence>
<feature type="region of interest" description="Disordered" evidence="5">
    <location>
        <begin position="448"/>
        <end position="509"/>
    </location>
</feature>
<proteinExistence type="predicted"/>
<feature type="compositionally biased region" description="Low complexity" evidence="5">
    <location>
        <begin position="359"/>
        <end position="368"/>
    </location>
</feature>
<keyword evidence="8" id="KW-1185">Reference proteome</keyword>
<feature type="region of interest" description="Disordered" evidence="5">
    <location>
        <begin position="1"/>
        <end position="107"/>
    </location>
</feature>
<feature type="compositionally biased region" description="Basic and acidic residues" evidence="5">
    <location>
        <begin position="575"/>
        <end position="589"/>
    </location>
</feature>
<gene>
    <name evidence="7" type="ORF">LSTR_LSTR003254</name>
</gene>
<evidence type="ECO:0000256" key="1">
    <source>
        <dbReference type="ARBA" id="ARBA00022553"/>
    </source>
</evidence>
<dbReference type="Proteomes" id="UP000291343">
    <property type="component" value="Unassembled WGS sequence"/>
</dbReference>